<name>A0A418WA31_9PROT</name>
<dbReference type="Gene3D" id="3.40.50.150">
    <property type="entry name" value="Vaccinia Virus protein VP39"/>
    <property type="match status" value="1"/>
</dbReference>
<dbReference type="Proteomes" id="UP000284605">
    <property type="component" value="Unassembled WGS sequence"/>
</dbReference>
<evidence type="ECO:0000256" key="2">
    <source>
        <dbReference type="ARBA" id="ARBA00022490"/>
    </source>
</evidence>
<evidence type="ECO:0000259" key="7">
    <source>
        <dbReference type="Pfam" id="PF10672"/>
    </source>
</evidence>
<sequence>MTDAPIQTIQLLAGHDRRIAGGHPWAYSNELKLDAAAKAIAPGALVHLTRIDGKPMGLATFNKNTLIAARLMSRDPAVTTIDQGFLHRRLAAALALRQRLFAEPYYRLVHSEGDGLPGFIIDRFGDVVVVQANTAGAEHLTEAMLDALEAMVQPRAIVLRNDSSYRDLEGLSRSIRLARGVLPAQIEVKEHGVRHLVEPLDGQKTGWFFDLHDARGLMARLAAGGRMLDLCCNTGAFSLAALAAGAEQALLVDRSDSSLAQASASAALNGLAARTEIRRGDLFDEADRLSHAGRQFDTVIADPPSFAKSRRDVPQALKAYRKLARQAALLTAPGGFLFIASCSHNIETEAFGTEVARGIAGAAREGRIIAAGGAGADHPVHPLLPETGYLKWQVLALD</sequence>
<feature type="domain" description="RlmI-like PUA" evidence="8">
    <location>
        <begin position="9"/>
        <end position="74"/>
    </location>
</feature>
<dbReference type="CDD" id="cd02440">
    <property type="entry name" value="AdoMet_MTases"/>
    <property type="match status" value="1"/>
</dbReference>
<dbReference type="InterPro" id="IPR041532">
    <property type="entry name" value="RlmI-like_PUA"/>
</dbReference>
<dbReference type="InterPro" id="IPR019614">
    <property type="entry name" value="SAM-dep_methyl-trfase"/>
</dbReference>
<evidence type="ECO:0000256" key="6">
    <source>
        <dbReference type="ARBA" id="ARBA00038091"/>
    </source>
</evidence>
<dbReference type="CDD" id="cd11572">
    <property type="entry name" value="RlmI_M_like"/>
    <property type="match status" value="1"/>
</dbReference>
<dbReference type="PANTHER" id="PTHR42873:SF1">
    <property type="entry name" value="S-ADENOSYLMETHIONINE-DEPENDENT METHYLTRANSFERASE DOMAIN-CONTAINING PROTEIN"/>
    <property type="match status" value="1"/>
</dbReference>
<evidence type="ECO:0000256" key="1">
    <source>
        <dbReference type="ARBA" id="ARBA00004496"/>
    </source>
</evidence>
<dbReference type="AlphaFoldDB" id="A0A418WA31"/>
<keyword evidence="5" id="KW-0949">S-adenosyl-L-methionine</keyword>
<dbReference type="InterPro" id="IPR015947">
    <property type="entry name" value="PUA-like_sf"/>
</dbReference>
<evidence type="ECO:0000313" key="9">
    <source>
        <dbReference type="EMBL" id="RJF86872.1"/>
    </source>
</evidence>
<keyword evidence="4 9" id="KW-0808">Transferase</keyword>
<protein>
    <submittedName>
        <fullName evidence="9">Class I SAM-dependent rRNA methyltransferase</fullName>
    </submittedName>
</protein>
<dbReference type="GO" id="GO:0003723">
    <property type="term" value="F:RNA binding"/>
    <property type="evidence" value="ECO:0007669"/>
    <property type="project" value="InterPro"/>
</dbReference>
<dbReference type="SUPFAM" id="SSF53335">
    <property type="entry name" value="S-adenosyl-L-methionine-dependent methyltransferases"/>
    <property type="match status" value="1"/>
</dbReference>
<dbReference type="PANTHER" id="PTHR42873">
    <property type="entry name" value="RIBOSOMAL RNA LARGE SUBUNIT METHYLTRANSFERASE"/>
    <property type="match status" value="1"/>
</dbReference>
<dbReference type="Pfam" id="PF17785">
    <property type="entry name" value="PUA_3"/>
    <property type="match status" value="1"/>
</dbReference>
<reference evidence="9 10" key="1">
    <citation type="submission" date="2018-09" db="EMBL/GenBank/DDBJ databases">
        <authorList>
            <person name="Zhu H."/>
        </authorList>
    </citation>
    <scope>NUCLEOTIDE SEQUENCE [LARGE SCALE GENOMIC DNA]</scope>
    <source>
        <strain evidence="9 10">K1W22B-8</strain>
    </source>
</reference>
<evidence type="ECO:0000256" key="5">
    <source>
        <dbReference type="ARBA" id="ARBA00022691"/>
    </source>
</evidence>
<keyword evidence="10" id="KW-1185">Reference proteome</keyword>
<dbReference type="InterPro" id="IPR036974">
    <property type="entry name" value="PUA_sf"/>
</dbReference>
<keyword evidence="3 9" id="KW-0489">Methyltransferase</keyword>
<comment type="caution">
    <text evidence="9">The sequence shown here is derived from an EMBL/GenBank/DDBJ whole genome shotgun (WGS) entry which is preliminary data.</text>
</comment>
<evidence type="ECO:0000256" key="3">
    <source>
        <dbReference type="ARBA" id="ARBA00022603"/>
    </source>
</evidence>
<dbReference type="EMBL" id="QYUK01000011">
    <property type="protein sequence ID" value="RJF86872.1"/>
    <property type="molecule type" value="Genomic_DNA"/>
</dbReference>
<dbReference type="GO" id="GO:0005737">
    <property type="term" value="C:cytoplasm"/>
    <property type="evidence" value="ECO:0007669"/>
    <property type="project" value="UniProtKB-SubCell"/>
</dbReference>
<dbReference type="InterPro" id="IPR029063">
    <property type="entry name" value="SAM-dependent_MTases_sf"/>
</dbReference>
<dbReference type="Gene3D" id="2.30.130.10">
    <property type="entry name" value="PUA domain"/>
    <property type="match status" value="1"/>
</dbReference>
<keyword evidence="2" id="KW-0963">Cytoplasm</keyword>
<dbReference type="RefSeq" id="WP_119777517.1">
    <property type="nucleotide sequence ID" value="NZ_QYUK01000011.1"/>
</dbReference>
<evidence type="ECO:0000313" key="10">
    <source>
        <dbReference type="Proteomes" id="UP000284605"/>
    </source>
</evidence>
<dbReference type="SUPFAM" id="SSF88697">
    <property type="entry name" value="PUA domain-like"/>
    <property type="match status" value="1"/>
</dbReference>
<evidence type="ECO:0000259" key="8">
    <source>
        <dbReference type="Pfam" id="PF17785"/>
    </source>
</evidence>
<dbReference type="OrthoDB" id="9805492at2"/>
<feature type="domain" description="S-adenosylmethionine-dependent methyltransferase" evidence="7">
    <location>
        <begin position="186"/>
        <end position="357"/>
    </location>
</feature>
<organism evidence="9 10">
    <name type="scientific">Oleomonas cavernae</name>
    <dbReference type="NCBI Taxonomy" id="2320859"/>
    <lineage>
        <taxon>Bacteria</taxon>
        <taxon>Pseudomonadati</taxon>
        <taxon>Pseudomonadota</taxon>
        <taxon>Alphaproteobacteria</taxon>
        <taxon>Acetobacterales</taxon>
        <taxon>Acetobacteraceae</taxon>
        <taxon>Oleomonas</taxon>
    </lineage>
</organism>
<comment type="subcellular location">
    <subcellularLocation>
        <location evidence="1">Cytoplasm</location>
    </subcellularLocation>
</comment>
<comment type="similarity">
    <text evidence="6">Belongs to the methyltransferase superfamily. RlmI family.</text>
</comment>
<evidence type="ECO:0000256" key="4">
    <source>
        <dbReference type="ARBA" id="ARBA00022679"/>
    </source>
</evidence>
<dbReference type="GO" id="GO:0032259">
    <property type="term" value="P:methylation"/>
    <property type="evidence" value="ECO:0007669"/>
    <property type="project" value="UniProtKB-KW"/>
</dbReference>
<dbReference type="Pfam" id="PF10672">
    <property type="entry name" value="Methyltrans_SAM"/>
    <property type="match status" value="1"/>
</dbReference>
<proteinExistence type="inferred from homology"/>
<gene>
    <name evidence="9" type="ORF">D3874_07450</name>
</gene>
<dbReference type="Gene3D" id="3.30.750.80">
    <property type="entry name" value="RNA methyltransferase domain (HRMD) like"/>
    <property type="match status" value="1"/>
</dbReference>
<dbReference type="GO" id="GO:0008168">
    <property type="term" value="F:methyltransferase activity"/>
    <property type="evidence" value="ECO:0007669"/>
    <property type="project" value="UniProtKB-KW"/>
</dbReference>
<accession>A0A418WA31</accession>